<dbReference type="PANTHER" id="PTHR14413:SF16">
    <property type="entry name" value="LARGE RIBOSOMAL SUBUNIT PROTEIN BL17M"/>
    <property type="match status" value="1"/>
</dbReference>
<dbReference type="Gene3D" id="3.90.1030.10">
    <property type="entry name" value="Ribosomal protein L17"/>
    <property type="match status" value="1"/>
</dbReference>
<organism evidence="5 6">
    <name type="scientific">[Candida] anglica</name>
    <dbReference type="NCBI Taxonomy" id="148631"/>
    <lineage>
        <taxon>Eukaryota</taxon>
        <taxon>Fungi</taxon>
        <taxon>Dikarya</taxon>
        <taxon>Ascomycota</taxon>
        <taxon>Saccharomycotina</taxon>
        <taxon>Pichiomycetes</taxon>
        <taxon>Debaryomycetaceae</taxon>
        <taxon>Kurtzmaniella</taxon>
    </lineage>
</organism>
<keyword evidence="6" id="KW-1185">Reference proteome</keyword>
<reference evidence="5 6" key="1">
    <citation type="submission" date="2024-01" db="EMBL/GenBank/DDBJ databases">
        <authorList>
            <consortium name="Genoscope - CEA"/>
            <person name="William W."/>
        </authorList>
    </citation>
    <scope>NUCLEOTIDE SEQUENCE [LARGE SCALE GENOMIC DNA]</scope>
    <source>
        <strain evidence="5 6">29B2s-10</strain>
    </source>
</reference>
<evidence type="ECO:0000256" key="4">
    <source>
        <dbReference type="SAM" id="MobiDB-lite"/>
    </source>
</evidence>
<dbReference type="InterPro" id="IPR000456">
    <property type="entry name" value="Ribosomal_bL17"/>
</dbReference>
<evidence type="ECO:0000313" key="6">
    <source>
        <dbReference type="Proteomes" id="UP001497600"/>
    </source>
</evidence>
<dbReference type="InterPro" id="IPR036373">
    <property type="entry name" value="Ribosomal_bL17_sf"/>
</dbReference>
<comment type="similarity">
    <text evidence="1">Belongs to the bacterial ribosomal protein bL17 family.</text>
</comment>
<keyword evidence="3" id="KW-0687">Ribonucleoprotein</keyword>
<dbReference type="PANTHER" id="PTHR14413">
    <property type="entry name" value="RIBOSOMAL PROTEIN L17"/>
    <property type="match status" value="1"/>
</dbReference>
<dbReference type="EMBL" id="OZ004258">
    <property type="protein sequence ID" value="CAK7913475.1"/>
    <property type="molecule type" value="Genomic_DNA"/>
</dbReference>
<name>A0ABP0EGW4_9ASCO</name>
<feature type="region of interest" description="Disordered" evidence="4">
    <location>
        <begin position="228"/>
        <end position="248"/>
    </location>
</feature>
<proteinExistence type="inferred from homology"/>
<evidence type="ECO:0000313" key="5">
    <source>
        <dbReference type="EMBL" id="CAK7913475.1"/>
    </source>
</evidence>
<dbReference type="GO" id="GO:0005840">
    <property type="term" value="C:ribosome"/>
    <property type="evidence" value="ECO:0007669"/>
    <property type="project" value="UniProtKB-KW"/>
</dbReference>
<evidence type="ECO:0000256" key="2">
    <source>
        <dbReference type="ARBA" id="ARBA00022980"/>
    </source>
</evidence>
<sequence length="248" mass="28555">MPALNKFINNKRLHHKLMDKNLAANLIRHEYIVTGSTKAKRAQAKVEQFLAKALYTEKNNTSGESTAQRVAANHRFNFLQRADRLEIGSKVIEQLTKRYPERAHGFTRIIKLEPRLGEDKAPMSVLELVDSEYEVFFWFTAKVVARLELQGLALDELTQHNVNKLTKFRQDGENKFRAAVEEAKVAFFKVNPETGAVESEEIKENLKNLPREQSYQNGSLLMSKKFKTMPRPAQKEIKELPKSPFLKD</sequence>
<feature type="compositionally biased region" description="Basic and acidic residues" evidence="4">
    <location>
        <begin position="233"/>
        <end position="248"/>
    </location>
</feature>
<dbReference type="SUPFAM" id="SSF64263">
    <property type="entry name" value="Prokaryotic ribosomal protein L17"/>
    <property type="match status" value="1"/>
</dbReference>
<accession>A0ABP0EGW4</accession>
<gene>
    <name evidence="5" type="primary">MRPL8</name>
    <name evidence="5" type="ORF">CAAN4_F11892</name>
</gene>
<evidence type="ECO:0000256" key="3">
    <source>
        <dbReference type="ARBA" id="ARBA00023274"/>
    </source>
</evidence>
<keyword evidence="2 5" id="KW-0689">Ribosomal protein</keyword>
<evidence type="ECO:0000256" key="1">
    <source>
        <dbReference type="ARBA" id="ARBA00008777"/>
    </source>
</evidence>
<dbReference type="Proteomes" id="UP001497600">
    <property type="component" value="Chromosome F"/>
</dbReference>
<protein>
    <submittedName>
        <fullName evidence="5">54S ribosomal protein L8, mitochondrial</fullName>
    </submittedName>
</protein>
<dbReference type="Pfam" id="PF01196">
    <property type="entry name" value="Ribosomal_L17"/>
    <property type="match status" value="1"/>
</dbReference>